<dbReference type="STRING" id="2200.GCA_001571405_02165"/>
<keyword evidence="3 5" id="KW-1133">Transmembrane helix</keyword>
<reference evidence="7 8" key="1">
    <citation type="submission" date="2016-10" db="EMBL/GenBank/DDBJ databases">
        <authorList>
            <person name="Varghese N."/>
            <person name="Submissions S."/>
        </authorList>
    </citation>
    <scope>NUCLEOTIDE SEQUENCE [LARGE SCALE GENOMIC DNA]</scope>
    <source>
        <strain evidence="7 8">DSM 2373</strain>
    </source>
</reference>
<evidence type="ECO:0000313" key="7">
    <source>
        <dbReference type="EMBL" id="SDK37297.1"/>
    </source>
</evidence>
<dbReference type="AlphaFoldDB" id="A0A1G9BCT3"/>
<feature type="transmembrane region" description="Helical" evidence="5">
    <location>
        <begin position="250"/>
        <end position="268"/>
    </location>
</feature>
<proteinExistence type="predicted"/>
<dbReference type="OrthoDB" id="147058at2157"/>
<gene>
    <name evidence="7" type="ORF">SAMN04488571_1095</name>
</gene>
<feature type="transmembrane region" description="Helical" evidence="5">
    <location>
        <begin position="109"/>
        <end position="136"/>
    </location>
</feature>
<dbReference type="Pfam" id="PF01061">
    <property type="entry name" value="ABC2_membrane"/>
    <property type="match status" value="1"/>
</dbReference>
<evidence type="ECO:0000256" key="3">
    <source>
        <dbReference type="ARBA" id="ARBA00022989"/>
    </source>
</evidence>
<organism evidence="7 8">
    <name type="scientific">Methanoculleus thermophilus</name>
    <dbReference type="NCBI Taxonomy" id="2200"/>
    <lineage>
        <taxon>Archaea</taxon>
        <taxon>Methanobacteriati</taxon>
        <taxon>Methanobacteriota</taxon>
        <taxon>Stenosarchaea group</taxon>
        <taxon>Methanomicrobia</taxon>
        <taxon>Methanomicrobiales</taxon>
        <taxon>Methanomicrobiaceae</taxon>
        <taxon>Methanoculleus</taxon>
    </lineage>
</organism>
<keyword evidence="2 5" id="KW-0812">Transmembrane</keyword>
<evidence type="ECO:0000313" key="8">
    <source>
        <dbReference type="Proteomes" id="UP000326500"/>
    </source>
</evidence>
<feature type="transmembrane region" description="Helical" evidence="5">
    <location>
        <begin position="182"/>
        <end position="202"/>
    </location>
</feature>
<dbReference type="PANTHER" id="PTHR43077:SF10">
    <property type="entry name" value="TRANSPORT PERMEASE PROTEIN"/>
    <property type="match status" value="1"/>
</dbReference>
<protein>
    <submittedName>
        <fullName evidence="7">ABC-2 type transport system permease protein</fullName>
    </submittedName>
</protein>
<dbReference type="PANTHER" id="PTHR43077">
    <property type="entry name" value="TRANSPORT PERMEASE YVFS-RELATED"/>
    <property type="match status" value="1"/>
</dbReference>
<feature type="transmembrane region" description="Helical" evidence="5">
    <location>
        <begin position="148"/>
        <end position="170"/>
    </location>
</feature>
<keyword evidence="8" id="KW-1185">Reference proteome</keyword>
<dbReference type="RefSeq" id="WP_066958744.1">
    <property type="nucleotide sequence ID" value="NZ_BCNX01000012.1"/>
</dbReference>
<name>A0A1G9BCT3_9EURY</name>
<dbReference type="Proteomes" id="UP000326500">
    <property type="component" value="Unassembled WGS sequence"/>
</dbReference>
<dbReference type="GO" id="GO:0043190">
    <property type="term" value="C:ATP-binding cassette (ABC) transporter complex"/>
    <property type="evidence" value="ECO:0007669"/>
    <property type="project" value="InterPro"/>
</dbReference>
<accession>A0A1G9BCT3</accession>
<dbReference type="InterPro" id="IPR000412">
    <property type="entry name" value="ABC_2_transport"/>
</dbReference>
<evidence type="ECO:0000259" key="6">
    <source>
        <dbReference type="PROSITE" id="PS51012"/>
    </source>
</evidence>
<dbReference type="PROSITE" id="PS51012">
    <property type="entry name" value="ABC_TM2"/>
    <property type="match status" value="1"/>
</dbReference>
<evidence type="ECO:0000256" key="1">
    <source>
        <dbReference type="ARBA" id="ARBA00004141"/>
    </source>
</evidence>
<feature type="domain" description="ABC transmembrane type-2" evidence="6">
    <location>
        <begin position="21"/>
        <end position="275"/>
    </location>
</feature>
<dbReference type="PIRSF" id="PIRSF006648">
    <property type="entry name" value="DrrB"/>
    <property type="match status" value="1"/>
</dbReference>
<dbReference type="PRINTS" id="PR00164">
    <property type="entry name" value="ABC2TRNSPORT"/>
</dbReference>
<feature type="transmembrane region" description="Helical" evidence="5">
    <location>
        <begin position="21"/>
        <end position="43"/>
    </location>
</feature>
<evidence type="ECO:0000256" key="5">
    <source>
        <dbReference type="SAM" id="Phobius"/>
    </source>
</evidence>
<dbReference type="InterPro" id="IPR047817">
    <property type="entry name" value="ABC2_TM_bact-type"/>
</dbReference>
<dbReference type="EMBL" id="FNFT01000009">
    <property type="protein sequence ID" value="SDK37297.1"/>
    <property type="molecule type" value="Genomic_DNA"/>
</dbReference>
<dbReference type="InterPro" id="IPR051328">
    <property type="entry name" value="T7SS_ABC-Transporter"/>
</dbReference>
<sequence length="278" mass="31015">MGWEFLTVYWREMIRFVRFRTQLFASLLQPALWMAFFGVAMSSNINRFTSAVPAPPGVFSVDYLTFMAAGVIAMTTLFTSLFGGISLLFDKNWGLMREMLASPMPRTHIMMGISLSGMTKSFIQVTIIMIFGLILGVQFFPGYSLDEIATSVIGIYAFVGVFSLGFLLFSSNISMRLETPEGLQGIITLLTLPIFFVSNALYPIQGFPEILQTLSILNPLTHLVRGIRYFALGNDFFAVGAHYSYTVTDALTSFAYLAIFAALMYILARRTFQKAVVT</sequence>
<comment type="subcellular location">
    <subcellularLocation>
        <location evidence="1">Membrane</location>
        <topology evidence="1">Multi-pass membrane protein</topology>
    </subcellularLocation>
</comment>
<dbReference type="GO" id="GO:0140359">
    <property type="term" value="F:ABC-type transporter activity"/>
    <property type="evidence" value="ECO:0007669"/>
    <property type="project" value="InterPro"/>
</dbReference>
<dbReference type="InterPro" id="IPR013525">
    <property type="entry name" value="ABC2_TM"/>
</dbReference>
<evidence type="ECO:0000256" key="2">
    <source>
        <dbReference type="ARBA" id="ARBA00022692"/>
    </source>
</evidence>
<evidence type="ECO:0000256" key="4">
    <source>
        <dbReference type="ARBA" id="ARBA00023136"/>
    </source>
</evidence>
<feature type="transmembrane region" description="Helical" evidence="5">
    <location>
        <begin position="63"/>
        <end position="89"/>
    </location>
</feature>
<keyword evidence="4 5" id="KW-0472">Membrane</keyword>